<accession>A0A7W3R8U3</accession>
<dbReference type="Proteomes" id="UP000539313">
    <property type="component" value="Unassembled WGS sequence"/>
</dbReference>
<organism evidence="1 2">
    <name type="scientific">Thermomonospora cellulosilytica</name>
    <dbReference type="NCBI Taxonomy" id="1411118"/>
    <lineage>
        <taxon>Bacteria</taxon>
        <taxon>Bacillati</taxon>
        <taxon>Actinomycetota</taxon>
        <taxon>Actinomycetes</taxon>
        <taxon>Streptosporangiales</taxon>
        <taxon>Thermomonosporaceae</taxon>
        <taxon>Thermomonospora</taxon>
    </lineage>
</organism>
<comment type="caution">
    <text evidence="1">The sequence shown here is derived from an EMBL/GenBank/DDBJ whole genome shotgun (WGS) entry which is preliminary data.</text>
</comment>
<gene>
    <name evidence="1" type="ORF">HNR21_002841</name>
</gene>
<evidence type="ECO:0000313" key="1">
    <source>
        <dbReference type="EMBL" id="MBA9003959.1"/>
    </source>
</evidence>
<reference evidence="1 2" key="1">
    <citation type="submission" date="2020-08" db="EMBL/GenBank/DDBJ databases">
        <title>Sequencing the genomes of 1000 actinobacteria strains.</title>
        <authorList>
            <person name="Klenk H.-P."/>
        </authorList>
    </citation>
    <scope>NUCLEOTIDE SEQUENCE [LARGE SCALE GENOMIC DNA]</scope>
    <source>
        <strain evidence="1 2">DSM 45823</strain>
    </source>
</reference>
<dbReference type="AlphaFoldDB" id="A0A7W3R8U3"/>
<dbReference type="RefSeq" id="WP_119727501.1">
    <property type="nucleotide sequence ID" value="NZ_JACJII010000001.1"/>
</dbReference>
<sequence>MSSVLLALIALALPVLGAVVPSLLDDRGTADGPERLARLRTLVGDGAAATGEPHSNVRVLPAHTATLTDTEYDRAA</sequence>
<name>A0A7W3R8U3_9ACTN</name>
<keyword evidence="2" id="KW-1185">Reference proteome</keyword>
<protein>
    <submittedName>
        <fullName evidence="1">Uncharacterized protein</fullName>
    </submittedName>
</protein>
<dbReference type="EMBL" id="JACJII010000001">
    <property type="protein sequence ID" value="MBA9003959.1"/>
    <property type="molecule type" value="Genomic_DNA"/>
</dbReference>
<evidence type="ECO:0000313" key="2">
    <source>
        <dbReference type="Proteomes" id="UP000539313"/>
    </source>
</evidence>
<proteinExistence type="predicted"/>